<dbReference type="PANTHER" id="PTHR37841">
    <property type="entry name" value="GLR2918 PROTEIN"/>
    <property type="match status" value="1"/>
</dbReference>
<evidence type="ECO:0000313" key="2">
    <source>
        <dbReference type="Proteomes" id="UP000502421"/>
    </source>
</evidence>
<reference evidence="2" key="1">
    <citation type="submission" date="2020-04" db="EMBL/GenBank/DDBJ databases">
        <authorList>
            <person name="Kittiwongwattana C."/>
        </authorList>
    </citation>
    <scope>NUCLEOTIDE SEQUENCE [LARGE SCALE GENOMIC DNA]</scope>
    <source>
        <strain evidence="2">1310</strain>
    </source>
</reference>
<evidence type="ECO:0000313" key="1">
    <source>
        <dbReference type="EMBL" id="QJB32475.1"/>
    </source>
</evidence>
<protein>
    <submittedName>
        <fullName evidence="1">WG repeat-containing protein</fullName>
    </submittedName>
</protein>
<dbReference type="Proteomes" id="UP000502421">
    <property type="component" value="Chromosome"/>
</dbReference>
<sequence length="802" mass="89418">MIRKTGFFIGLVLTVHALQAQQGSVFTNGLARIVTKEKSWFIDTTGQKVFDKIVAVYHPVDSVREGSVYSDTEKNMLIVSSNGKKGLISDKGQWLLKPEYDQLEVKFNVWLEVRKQGKMTYADTRGKLLVPLQFEQVGILDDDRYDVKQQGKWGIYDVRRQKLVIPAEYDEIDYCGGCGMKSEYLYAKKNGQWGIISAANEVLVPFAFEHSHSRMRSDEWVCSFRQHGKDVVVNIPRKKVYGEPLYSQMEVIGDAMLKLKKNGRFGLINRNGEQVLDFVYDDISDPYGQFASGPFLTVHKDGKTGIIDMTGRVVIPPSLDEEVICSGDYVIAARNGMYNVFDSTGKPLLKEDYSGIEPMKTVEGMALFALKQKALYGFFNPVNGTIVVPAFHEVEVISSEKGKGLIAVTYQDRSGLYKPDGTMLLPLKYSSYELLNDHLLLVKTGAGTGLFDADAQHEIIPAKFKYINRMPEDSSLLSVATENESGDIVYGLYNTAGKELASPVYTYINPMNRDQYLLMKEKSYAVLSLSTGKIAALPYTEVTPADAPNLLIVSDGRQSHVWNVAENKAVSPSFPMVKKYEDDTVLVSPIGRFAFGVAQVVKNGKMGFINVSGKEVVPVIYDGASLLPQGAILLARRNGDDWKYGYADTTGKLLVPLEYDYNVNGYIYDYEDSTYLPLYKSEGGYSRAYKKGMAGRDGKILVPAIYDRVFVGSNGTGFLADKDRQFTIFNAAGKEVTPARFSAVMLDPSVNPYANAAVLSYPLLCRQGERYVYLLANGKTLPLQLTDVVRFEEFDSTIEYHP</sequence>
<accession>A0AAE7D769</accession>
<dbReference type="PANTHER" id="PTHR37841:SF1">
    <property type="entry name" value="DUF3298 DOMAIN-CONTAINING PROTEIN"/>
    <property type="match status" value="1"/>
</dbReference>
<dbReference type="Pfam" id="PF14903">
    <property type="entry name" value="WG_beta_rep"/>
    <property type="match status" value="5"/>
</dbReference>
<dbReference type="RefSeq" id="WP_168804723.1">
    <property type="nucleotide sequence ID" value="NZ_CP051205.1"/>
</dbReference>
<name>A0AAE7D769_9BACT</name>
<dbReference type="EMBL" id="CP051205">
    <property type="protein sequence ID" value="QJB32475.1"/>
    <property type="molecule type" value="Genomic_DNA"/>
</dbReference>
<organism evidence="1 2">
    <name type="scientific">Chitinophaga oryzae</name>
    <dbReference type="NCBI Taxonomy" id="2725414"/>
    <lineage>
        <taxon>Bacteria</taxon>
        <taxon>Pseudomonadati</taxon>
        <taxon>Bacteroidota</taxon>
        <taxon>Chitinophagia</taxon>
        <taxon>Chitinophagales</taxon>
        <taxon>Chitinophagaceae</taxon>
        <taxon>Chitinophaga</taxon>
    </lineage>
</organism>
<gene>
    <name evidence="1" type="ORF">HF329_14545</name>
</gene>
<proteinExistence type="predicted"/>
<dbReference type="InterPro" id="IPR032774">
    <property type="entry name" value="WG_beta_rep"/>
</dbReference>
<dbReference type="KEGG" id="coy:HF329_14545"/>
<dbReference type="AlphaFoldDB" id="A0AAE7D769"/>